<accession>A0ABT8TBM2</accession>
<keyword evidence="3" id="KW-1185">Reference proteome</keyword>
<comment type="caution">
    <text evidence="2">The sequence shown here is derived from an EMBL/GenBank/DDBJ whole genome shotgun (WGS) entry which is preliminary data.</text>
</comment>
<protein>
    <recommendedName>
        <fullName evidence="4">Lipoprotein</fullName>
    </recommendedName>
</protein>
<gene>
    <name evidence="2" type="ORF">QWI16_02340</name>
</gene>
<dbReference type="RefSeq" id="WP_302711117.1">
    <property type="nucleotide sequence ID" value="NZ_JAULRT010000032.1"/>
</dbReference>
<name>A0ABT8TBM2_9GAMM</name>
<proteinExistence type="predicted"/>
<feature type="chain" id="PRO_5046273086" description="Lipoprotein" evidence="1">
    <location>
        <begin position="37"/>
        <end position="145"/>
    </location>
</feature>
<sequence>MKLVKTARVLITNSLPVLLGAALLAGCSSTPSYGNAPEQLTIRILPNTSKQFVYRVGLSPTMDRNVNPQARPSRAPGKRDYRRLQERTAYVVAATGFCREGYLELDFRLSNYVQWLRGECREGASEADLRAFAERNTLPLNNLPQ</sequence>
<reference evidence="2" key="1">
    <citation type="submission" date="2023-07" db="EMBL/GenBank/DDBJ databases">
        <title>Gilvimarinus algae sp. nov., isolated from the surface of Kelp.</title>
        <authorList>
            <person name="Sun Y.Y."/>
            <person name="Gong Y."/>
            <person name="Du Z.J."/>
        </authorList>
    </citation>
    <scope>NUCLEOTIDE SEQUENCE</scope>
    <source>
        <strain evidence="2">SDUM040014</strain>
    </source>
</reference>
<evidence type="ECO:0000313" key="3">
    <source>
        <dbReference type="Proteomes" id="UP001168380"/>
    </source>
</evidence>
<evidence type="ECO:0000313" key="2">
    <source>
        <dbReference type="EMBL" id="MDO3380994.1"/>
    </source>
</evidence>
<evidence type="ECO:0008006" key="4">
    <source>
        <dbReference type="Google" id="ProtNLM"/>
    </source>
</evidence>
<feature type="signal peptide" evidence="1">
    <location>
        <begin position="1"/>
        <end position="36"/>
    </location>
</feature>
<evidence type="ECO:0000256" key="1">
    <source>
        <dbReference type="SAM" id="SignalP"/>
    </source>
</evidence>
<dbReference type="EMBL" id="JAULRT010000032">
    <property type="protein sequence ID" value="MDO3380994.1"/>
    <property type="molecule type" value="Genomic_DNA"/>
</dbReference>
<keyword evidence="1" id="KW-0732">Signal</keyword>
<dbReference type="PROSITE" id="PS51257">
    <property type="entry name" value="PROKAR_LIPOPROTEIN"/>
    <property type="match status" value="1"/>
</dbReference>
<organism evidence="2 3">
    <name type="scientific">Gilvimarinus algae</name>
    <dbReference type="NCBI Taxonomy" id="3058037"/>
    <lineage>
        <taxon>Bacteria</taxon>
        <taxon>Pseudomonadati</taxon>
        <taxon>Pseudomonadota</taxon>
        <taxon>Gammaproteobacteria</taxon>
        <taxon>Cellvibrionales</taxon>
        <taxon>Cellvibrionaceae</taxon>
        <taxon>Gilvimarinus</taxon>
    </lineage>
</organism>
<dbReference type="Proteomes" id="UP001168380">
    <property type="component" value="Unassembled WGS sequence"/>
</dbReference>